<organism evidence="7 8">
    <name type="scientific">Algoriphagus zhangzhouensis</name>
    <dbReference type="NCBI Taxonomy" id="1073327"/>
    <lineage>
        <taxon>Bacteria</taxon>
        <taxon>Pseudomonadati</taxon>
        <taxon>Bacteroidota</taxon>
        <taxon>Cytophagia</taxon>
        <taxon>Cytophagales</taxon>
        <taxon>Cyclobacteriaceae</taxon>
        <taxon>Algoriphagus</taxon>
    </lineage>
</organism>
<evidence type="ECO:0000256" key="1">
    <source>
        <dbReference type="ARBA" id="ARBA00022617"/>
    </source>
</evidence>
<evidence type="ECO:0000259" key="6">
    <source>
        <dbReference type="PROSITE" id="PS51007"/>
    </source>
</evidence>
<dbReference type="Gene3D" id="1.10.760.10">
    <property type="entry name" value="Cytochrome c-like domain"/>
    <property type="match status" value="2"/>
</dbReference>
<dbReference type="PANTHER" id="PTHR35008">
    <property type="entry name" value="BLL4482 PROTEIN-RELATED"/>
    <property type="match status" value="1"/>
</dbReference>
<keyword evidence="5" id="KW-0472">Membrane</keyword>
<dbReference type="GO" id="GO:0020037">
    <property type="term" value="F:heme binding"/>
    <property type="evidence" value="ECO:0007669"/>
    <property type="project" value="InterPro"/>
</dbReference>
<evidence type="ECO:0000256" key="4">
    <source>
        <dbReference type="PROSITE-ProRule" id="PRU00433"/>
    </source>
</evidence>
<keyword evidence="5" id="KW-1133">Transmembrane helix</keyword>
<reference evidence="8" key="1">
    <citation type="submission" date="2016-12" db="EMBL/GenBank/DDBJ databases">
        <authorList>
            <person name="Varghese N."/>
            <person name="Submissions S."/>
        </authorList>
    </citation>
    <scope>NUCLEOTIDE SEQUENCE [LARGE SCALE GENOMIC DNA]</scope>
    <source>
        <strain evidence="8">DSM 25035</strain>
    </source>
</reference>
<feature type="domain" description="Cytochrome c" evidence="6">
    <location>
        <begin position="199"/>
        <end position="308"/>
    </location>
</feature>
<keyword evidence="5" id="KW-0812">Transmembrane</keyword>
<keyword evidence="2 4" id="KW-0479">Metal-binding</keyword>
<keyword evidence="3 4" id="KW-0408">Iron</keyword>
<evidence type="ECO:0000256" key="3">
    <source>
        <dbReference type="ARBA" id="ARBA00023004"/>
    </source>
</evidence>
<dbReference type="AlphaFoldDB" id="A0A1M7ZJ23"/>
<dbReference type="OrthoDB" id="9809720at2"/>
<dbReference type="STRING" id="1073327.SAMN04488108_3739"/>
<dbReference type="InterPro" id="IPR036909">
    <property type="entry name" value="Cyt_c-like_dom_sf"/>
</dbReference>
<keyword evidence="8" id="KW-1185">Reference proteome</keyword>
<evidence type="ECO:0000256" key="5">
    <source>
        <dbReference type="SAM" id="Phobius"/>
    </source>
</evidence>
<keyword evidence="1 4" id="KW-0349">Heme</keyword>
<feature type="domain" description="Cytochrome c" evidence="6">
    <location>
        <begin position="48"/>
        <end position="158"/>
    </location>
</feature>
<sequence>MKTLFKIFAWIAGSIVVLTVVFVLFVYMTWEKKFEADYPNIKSTSDSAVVARGKYLAFGPAHCNTCHIAPDQFENMEAGMDVLLTGGTEMHIGPGIFRPRNLTPDMETGIGKLTDGEIARVMRHSIGADGRIIFPFMPFQNMSDEDMTALISFLRSQKPVKNEIKSTEYSFLGKMVIALGMLKPESATGTPPARVEIGPTVEYGKYLANSVANCVGCHSPRSLTSGEFTGPKFSGGLAMDEGTGYVYVTPNLTPDPETGRIANWTEEAFIERIKNGRLVEGSPMPWANFSWMDDDDLRAIYRYLHSLDPVSNKVEKTVYTVEEYYEK</sequence>
<dbReference type="Pfam" id="PF13442">
    <property type="entry name" value="Cytochrome_CBB3"/>
    <property type="match status" value="1"/>
</dbReference>
<dbReference type="GO" id="GO:0009055">
    <property type="term" value="F:electron transfer activity"/>
    <property type="evidence" value="ECO:0007669"/>
    <property type="project" value="InterPro"/>
</dbReference>
<evidence type="ECO:0000256" key="2">
    <source>
        <dbReference type="ARBA" id="ARBA00022723"/>
    </source>
</evidence>
<name>A0A1M7ZJ23_9BACT</name>
<dbReference type="EMBL" id="FRXN01000006">
    <property type="protein sequence ID" value="SHO64915.1"/>
    <property type="molecule type" value="Genomic_DNA"/>
</dbReference>
<evidence type="ECO:0000313" key="7">
    <source>
        <dbReference type="EMBL" id="SHO64915.1"/>
    </source>
</evidence>
<protein>
    <submittedName>
        <fullName evidence="7">Cytochrome C oxidase, cbb3-type, subunit III</fullName>
    </submittedName>
</protein>
<dbReference type="InterPro" id="IPR009056">
    <property type="entry name" value="Cyt_c-like_dom"/>
</dbReference>
<proteinExistence type="predicted"/>
<dbReference type="RefSeq" id="WP_073573337.1">
    <property type="nucleotide sequence ID" value="NZ_FRXN01000006.1"/>
</dbReference>
<dbReference type="GO" id="GO:0046872">
    <property type="term" value="F:metal ion binding"/>
    <property type="evidence" value="ECO:0007669"/>
    <property type="project" value="UniProtKB-KW"/>
</dbReference>
<accession>A0A1M7ZJ23</accession>
<dbReference type="InterPro" id="IPR051459">
    <property type="entry name" value="Cytochrome_c-type_DH"/>
</dbReference>
<feature type="transmembrane region" description="Helical" evidence="5">
    <location>
        <begin position="7"/>
        <end position="30"/>
    </location>
</feature>
<evidence type="ECO:0000313" key="8">
    <source>
        <dbReference type="Proteomes" id="UP000184609"/>
    </source>
</evidence>
<dbReference type="PROSITE" id="PS51007">
    <property type="entry name" value="CYTC"/>
    <property type="match status" value="2"/>
</dbReference>
<gene>
    <name evidence="7" type="ORF">SAMN04488108_3739</name>
</gene>
<dbReference type="PANTHER" id="PTHR35008:SF8">
    <property type="entry name" value="ALCOHOL DEHYDROGENASE CYTOCHROME C SUBUNIT"/>
    <property type="match status" value="1"/>
</dbReference>
<dbReference type="Proteomes" id="UP000184609">
    <property type="component" value="Unassembled WGS sequence"/>
</dbReference>
<dbReference type="SUPFAM" id="SSF46626">
    <property type="entry name" value="Cytochrome c"/>
    <property type="match status" value="2"/>
</dbReference>